<reference evidence="3" key="1">
    <citation type="submission" date="2023-05" db="EMBL/GenBank/DDBJ databases">
        <title>Sedimentitalea sp. nov. JM2-8.</title>
        <authorList>
            <person name="Huang J."/>
        </authorList>
    </citation>
    <scope>NUCLEOTIDE SEQUENCE [LARGE SCALE GENOMIC DNA]</scope>
    <source>
        <strain evidence="3">KHS03</strain>
    </source>
</reference>
<accession>A0ABU3VAZ9</accession>
<organism evidence="2 3">
    <name type="scientific">Sedimentitalea todarodis</name>
    <dbReference type="NCBI Taxonomy" id="1631240"/>
    <lineage>
        <taxon>Bacteria</taxon>
        <taxon>Pseudomonadati</taxon>
        <taxon>Pseudomonadota</taxon>
        <taxon>Alphaproteobacteria</taxon>
        <taxon>Rhodobacterales</taxon>
        <taxon>Paracoccaceae</taxon>
        <taxon>Sedimentitalea</taxon>
    </lineage>
</organism>
<keyword evidence="1" id="KW-1133">Transmembrane helix</keyword>
<keyword evidence="3" id="KW-1185">Reference proteome</keyword>
<feature type="transmembrane region" description="Helical" evidence="1">
    <location>
        <begin position="21"/>
        <end position="40"/>
    </location>
</feature>
<protein>
    <submittedName>
        <fullName evidence="2">Uncharacterized protein</fullName>
    </submittedName>
</protein>
<dbReference type="EMBL" id="JASMWN010000003">
    <property type="protein sequence ID" value="MDU9003352.1"/>
    <property type="molecule type" value="Genomic_DNA"/>
</dbReference>
<evidence type="ECO:0000313" key="3">
    <source>
        <dbReference type="Proteomes" id="UP001255416"/>
    </source>
</evidence>
<evidence type="ECO:0000313" key="2">
    <source>
        <dbReference type="EMBL" id="MDU9003352.1"/>
    </source>
</evidence>
<comment type="caution">
    <text evidence="2">The sequence shown here is derived from an EMBL/GenBank/DDBJ whole genome shotgun (WGS) entry which is preliminary data.</text>
</comment>
<dbReference type="Proteomes" id="UP001255416">
    <property type="component" value="Unassembled WGS sequence"/>
</dbReference>
<proteinExistence type="predicted"/>
<dbReference type="RefSeq" id="WP_316774176.1">
    <property type="nucleotide sequence ID" value="NZ_JASMWN010000003.1"/>
</dbReference>
<sequence length="41" mass="4456">MHALHRTYRGLSLMVELNADRLLFLLAIATALVASGYLAGL</sequence>
<gene>
    <name evidence="2" type="ORF">QO231_05725</name>
</gene>
<name>A0ABU3VAZ9_9RHOB</name>
<keyword evidence="1" id="KW-0812">Transmembrane</keyword>
<evidence type="ECO:0000256" key="1">
    <source>
        <dbReference type="SAM" id="Phobius"/>
    </source>
</evidence>
<keyword evidence="1" id="KW-0472">Membrane</keyword>